<evidence type="ECO:0000256" key="1">
    <source>
        <dbReference type="SAM" id="MobiDB-lite"/>
    </source>
</evidence>
<comment type="caution">
    <text evidence="2">The sequence shown here is derived from an EMBL/GenBank/DDBJ whole genome shotgun (WGS) entry which is preliminary data.</text>
</comment>
<evidence type="ECO:0000313" key="3">
    <source>
        <dbReference type="Proteomes" id="UP000789342"/>
    </source>
</evidence>
<dbReference type="AlphaFoldDB" id="A0A9N9JEX5"/>
<feature type="compositionally biased region" description="Polar residues" evidence="1">
    <location>
        <begin position="183"/>
        <end position="195"/>
    </location>
</feature>
<sequence length="263" mass="29357">MSTSTLNISTTQPPNRSIESDLPFGARYPTLTLMNTRNIPPNHPPPPPPYSHGVYNINPYVEGYSQRQVMFRSLHESHPPSSYSSGTESISQPPMPSPSATVTMPPQPKQSSLRFGFPDHQESRDREVDVEDEDDGSSTNSYDATSSRKRARSFSNEWAIPPQPQIQFGSIDPVSRSRQVTNHNHNHNLRTSSSPLPAPNRPPIETRIPIEYAQEITNIPATSISQPSNFYYSSNARGYAYQPSSSTTASPPPIQMHQQPHFF</sequence>
<feature type="compositionally biased region" description="Polar residues" evidence="1">
    <location>
        <begin position="1"/>
        <end position="17"/>
    </location>
</feature>
<dbReference type="Proteomes" id="UP000789342">
    <property type="component" value="Unassembled WGS sequence"/>
</dbReference>
<proteinExistence type="predicted"/>
<feature type="region of interest" description="Disordered" evidence="1">
    <location>
        <begin position="75"/>
        <end position="168"/>
    </location>
</feature>
<protein>
    <submittedName>
        <fullName evidence="2">13618_t:CDS:1</fullName>
    </submittedName>
</protein>
<feature type="region of interest" description="Disordered" evidence="1">
    <location>
        <begin position="35"/>
        <end position="54"/>
    </location>
</feature>
<organism evidence="2 3">
    <name type="scientific">Acaulospora morrowiae</name>
    <dbReference type="NCBI Taxonomy" id="94023"/>
    <lineage>
        <taxon>Eukaryota</taxon>
        <taxon>Fungi</taxon>
        <taxon>Fungi incertae sedis</taxon>
        <taxon>Mucoromycota</taxon>
        <taxon>Glomeromycotina</taxon>
        <taxon>Glomeromycetes</taxon>
        <taxon>Diversisporales</taxon>
        <taxon>Acaulosporaceae</taxon>
        <taxon>Acaulospora</taxon>
    </lineage>
</organism>
<evidence type="ECO:0000313" key="2">
    <source>
        <dbReference type="EMBL" id="CAG8778924.1"/>
    </source>
</evidence>
<keyword evidence="3" id="KW-1185">Reference proteome</keyword>
<feature type="region of interest" description="Disordered" evidence="1">
    <location>
        <begin position="183"/>
        <end position="204"/>
    </location>
</feature>
<feature type="compositionally biased region" description="Basic and acidic residues" evidence="1">
    <location>
        <begin position="117"/>
        <end position="127"/>
    </location>
</feature>
<gene>
    <name evidence="2" type="ORF">AMORRO_LOCUS17150</name>
</gene>
<reference evidence="2" key="1">
    <citation type="submission" date="2021-06" db="EMBL/GenBank/DDBJ databases">
        <authorList>
            <person name="Kallberg Y."/>
            <person name="Tangrot J."/>
            <person name="Rosling A."/>
        </authorList>
    </citation>
    <scope>NUCLEOTIDE SEQUENCE</scope>
    <source>
        <strain evidence="2">CL551</strain>
    </source>
</reference>
<feature type="compositionally biased region" description="Pro residues" evidence="1">
    <location>
        <begin position="41"/>
        <end position="50"/>
    </location>
</feature>
<accession>A0A9N9JEX5</accession>
<dbReference type="EMBL" id="CAJVPV010051170">
    <property type="protein sequence ID" value="CAG8778924.1"/>
    <property type="molecule type" value="Genomic_DNA"/>
</dbReference>
<feature type="region of interest" description="Disordered" evidence="1">
    <location>
        <begin position="235"/>
        <end position="263"/>
    </location>
</feature>
<name>A0A9N9JEX5_9GLOM</name>
<feature type="non-terminal residue" evidence="2">
    <location>
        <position position="263"/>
    </location>
</feature>
<feature type="compositionally biased region" description="Polar residues" evidence="1">
    <location>
        <begin position="79"/>
        <end position="113"/>
    </location>
</feature>
<feature type="region of interest" description="Disordered" evidence="1">
    <location>
        <begin position="1"/>
        <end position="23"/>
    </location>
</feature>